<accession>A0A0S2SE60</accession>
<dbReference type="Proteomes" id="UP000058114">
    <property type="component" value="Chromosome"/>
</dbReference>
<evidence type="ECO:0000313" key="2">
    <source>
        <dbReference type="Proteomes" id="UP000058114"/>
    </source>
</evidence>
<organism evidence="1 2">
    <name type="scientific">Aeromonas schubertii</name>
    <dbReference type="NCBI Taxonomy" id="652"/>
    <lineage>
        <taxon>Bacteria</taxon>
        <taxon>Pseudomonadati</taxon>
        <taxon>Pseudomonadota</taxon>
        <taxon>Gammaproteobacteria</taxon>
        <taxon>Aeromonadales</taxon>
        <taxon>Aeromonadaceae</taxon>
        <taxon>Aeromonas</taxon>
    </lineage>
</organism>
<evidence type="ECO:0000313" key="1">
    <source>
        <dbReference type="EMBL" id="ALP39985.1"/>
    </source>
</evidence>
<sequence>MWVMVLIAQIELVAMDRLGKLVRCGFGLTGWIQILLSVCTDLVIA</sequence>
<dbReference type="PATRIC" id="fig|652.5.peg.2749"/>
<reference evidence="2" key="1">
    <citation type="submission" date="2015-10" db="EMBL/GenBank/DDBJ databases">
        <title>Complete Genome Sequence of Aeromonas schubertii strain WL1483.</title>
        <authorList>
            <person name="Liu L."/>
        </authorList>
    </citation>
    <scope>NUCLEOTIDE SEQUENCE [LARGE SCALE GENOMIC DNA]</scope>
    <source>
        <strain evidence="2">WL1483</strain>
    </source>
</reference>
<dbReference type="KEGG" id="asr:WL1483_566"/>
<name>A0A0S2SE60_9GAMM</name>
<gene>
    <name evidence="1" type="ORF">WL1483_566</name>
</gene>
<protein>
    <submittedName>
        <fullName evidence="1">Uncharacterized protein</fullName>
    </submittedName>
</protein>
<dbReference type="AlphaFoldDB" id="A0A0S2SE60"/>
<reference evidence="1 2" key="2">
    <citation type="journal article" date="2016" name="Genome Announc.">
        <title>Complete Genome Sequence of the Highly Virulent Aeromonas schubertii Strain WL1483, Isolated from Diseased Snakehead Fish (Channa argus) in China.</title>
        <authorList>
            <person name="Liu L."/>
            <person name="Li N."/>
            <person name="Zhang D."/>
            <person name="Fu X."/>
            <person name="Shi C."/>
            <person name="Lin Q."/>
            <person name="Hao G."/>
        </authorList>
    </citation>
    <scope>NUCLEOTIDE SEQUENCE [LARGE SCALE GENOMIC DNA]</scope>
    <source>
        <strain evidence="1 2">WL1483</strain>
    </source>
</reference>
<dbReference type="EMBL" id="CP013067">
    <property type="protein sequence ID" value="ALP39985.1"/>
    <property type="molecule type" value="Genomic_DNA"/>
</dbReference>
<proteinExistence type="predicted"/>